<evidence type="ECO:0000256" key="8">
    <source>
        <dbReference type="ARBA" id="ARBA00060767"/>
    </source>
</evidence>
<keyword evidence="5 9" id="KW-0949">S-adenosyl-L-methionine</keyword>
<dbReference type="InterPro" id="IPR003358">
    <property type="entry name" value="tRNA_(Gua-N-7)_MeTrfase_Trmb"/>
</dbReference>
<comment type="function">
    <text evidence="2 9">Catalyzes the formation of N(7)-methylguanine at position 46 (m7G46) in tRNA.</text>
</comment>
<dbReference type="GO" id="GO:0008176">
    <property type="term" value="F:tRNA (guanine(46)-N7)-methyltransferase activity"/>
    <property type="evidence" value="ECO:0007669"/>
    <property type="project" value="UniProtKB-UniRule"/>
</dbReference>
<keyword evidence="4 9" id="KW-0808">Transferase</keyword>
<feature type="binding site" evidence="9">
    <location>
        <position position="136"/>
    </location>
    <ligand>
        <name>substrate</name>
    </ligand>
</feature>
<evidence type="ECO:0000256" key="5">
    <source>
        <dbReference type="ARBA" id="ARBA00022691"/>
    </source>
</evidence>
<feature type="binding site" evidence="9">
    <location>
        <position position="57"/>
    </location>
    <ligand>
        <name>S-adenosyl-L-methionine</name>
        <dbReference type="ChEBI" id="CHEBI:59789"/>
    </ligand>
</feature>
<evidence type="ECO:0000256" key="9">
    <source>
        <dbReference type="HAMAP-Rule" id="MF_01057"/>
    </source>
</evidence>
<comment type="pathway">
    <text evidence="7 9">tRNA modification; N(7)-methylguanine-tRNA biosynthesis.</text>
</comment>
<dbReference type="Proteomes" id="UP000885750">
    <property type="component" value="Unassembled WGS sequence"/>
</dbReference>
<dbReference type="InterPro" id="IPR055361">
    <property type="entry name" value="tRNA_methyltr_TrmB_bact"/>
</dbReference>
<sequence>MTHKNRPIRSFVLRQGRLTKGQQYALEYLWPLYGIEMTNSELDFIKLFQREAPITLEIGFGNGESLAAMAKAAPERNFLGIEVHRPGVGRLLHLIKEYELNNLRIIHDDAVEVLKQYIPKYSIDTVQLFFPDPWHKKKHNKRRIVQTEFVQLVHSLLTTGGIFHLATDWQEYAEHMSEVMEKNECFASISDSPFANRPDFRPLTKFENRGLKLGHNVWDLLYKSM</sequence>
<gene>
    <name evidence="9 10" type="primary">trmB</name>
    <name evidence="10" type="ORF">ENJ51_09165</name>
</gene>
<reference evidence="10" key="1">
    <citation type="journal article" date="2020" name="mSystems">
        <title>Genome- and Community-Level Interaction Insights into Carbon Utilization and Element Cycling Functions of Hydrothermarchaeota in Hydrothermal Sediment.</title>
        <authorList>
            <person name="Zhou Z."/>
            <person name="Liu Y."/>
            <person name="Xu W."/>
            <person name="Pan J."/>
            <person name="Luo Z.H."/>
            <person name="Li M."/>
        </authorList>
    </citation>
    <scope>NUCLEOTIDE SEQUENCE [LARGE SCALE GENOMIC DNA]</scope>
    <source>
        <strain evidence="10">HyVt-493</strain>
    </source>
</reference>
<evidence type="ECO:0000256" key="3">
    <source>
        <dbReference type="ARBA" id="ARBA00022603"/>
    </source>
</evidence>
<dbReference type="GO" id="GO:0043527">
    <property type="term" value="C:tRNA methyltransferase complex"/>
    <property type="evidence" value="ECO:0007669"/>
    <property type="project" value="TreeGrafter"/>
</dbReference>
<feature type="binding site" evidence="9">
    <location>
        <position position="82"/>
    </location>
    <ligand>
        <name>S-adenosyl-L-methionine</name>
        <dbReference type="ChEBI" id="CHEBI:59789"/>
    </ligand>
</feature>
<feature type="binding site" evidence="9">
    <location>
        <position position="168"/>
    </location>
    <ligand>
        <name>substrate</name>
    </ligand>
</feature>
<comment type="similarity">
    <text evidence="8 9">Belongs to the class I-like SAM-binding methyltransferase superfamily. TrmB family.</text>
</comment>
<dbReference type="NCBIfam" id="TIGR00091">
    <property type="entry name" value="tRNA (guanosine(46)-N7)-methyltransferase TrmB"/>
    <property type="match status" value="1"/>
</dbReference>
<evidence type="ECO:0000256" key="1">
    <source>
        <dbReference type="ARBA" id="ARBA00000142"/>
    </source>
</evidence>
<dbReference type="PROSITE" id="PS51625">
    <property type="entry name" value="SAM_MT_TRMB"/>
    <property type="match status" value="1"/>
</dbReference>
<dbReference type="InterPro" id="IPR029063">
    <property type="entry name" value="SAM-dependent_MTases_sf"/>
</dbReference>
<feature type="region of interest" description="Interaction with RNA" evidence="9">
    <location>
        <begin position="138"/>
        <end position="143"/>
    </location>
</feature>
<dbReference type="FunFam" id="3.40.50.150:FF:000035">
    <property type="entry name" value="tRNA (guanine-N(7)-)-methyltransferase"/>
    <property type="match status" value="1"/>
</dbReference>
<dbReference type="PANTHER" id="PTHR23417:SF14">
    <property type="entry name" value="PENTACOTRIPEPTIDE-REPEAT REGION OF PRORP DOMAIN-CONTAINING PROTEIN"/>
    <property type="match status" value="1"/>
</dbReference>
<dbReference type="HAMAP" id="MF_01057">
    <property type="entry name" value="tRNA_methyltr_TrmB"/>
    <property type="match status" value="1"/>
</dbReference>
<comment type="catalytic activity">
    <reaction evidence="1 9">
        <text>guanosine(46) in tRNA + S-adenosyl-L-methionine = N(7)-methylguanosine(46) in tRNA + S-adenosyl-L-homocysteine</text>
        <dbReference type="Rhea" id="RHEA:42708"/>
        <dbReference type="Rhea" id="RHEA-COMP:10188"/>
        <dbReference type="Rhea" id="RHEA-COMP:10189"/>
        <dbReference type="ChEBI" id="CHEBI:57856"/>
        <dbReference type="ChEBI" id="CHEBI:59789"/>
        <dbReference type="ChEBI" id="CHEBI:74269"/>
        <dbReference type="ChEBI" id="CHEBI:74480"/>
        <dbReference type="EC" id="2.1.1.33"/>
    </reaction>
</comment>
<keyword evidence="6 9" id="KW-0819">tRNA processing</keyword>
<dbReference type="EMBL" id="DRMS01000342">
    <property type="protein sequence ID" value="HFC92967.1"/>
    <property type="molecule type" value="Genomic_DNA"/>
</dbReference>
<feature type="binding site" evidence="9">
    <location>
        <position position="109"/>
    </location>
    <ligand>
        <name>S-adenosyl-L-methionine</name>
        <dbReference type="ChEBI" id="CHEBI:59789"/>
    </ligand>
</feature>
<dbReference type="Pfam" id="PF02390">
    <property type="entry name" value="Methyltransf_4"/>
    <property type="match status" value="1"/>
</dbReference>
<accession>A0A7V2T0M8</accession>
<dbReference type="EC" id="2.1.1.33" evidence="9"/>
<dbReference type="Gene3D" id="3.40.50.150">
    <property type="entry name" value="Vaccinia Virus protein VP39"/>
    <property type="match status" value="1"/>
</dbReference>
<feature type="binding site" evidence="9">
    <location>
        <begin position="204"/>
        <end position="207"/>
    </location>
    <ligand>
        <name>substrate</name>
    </ligand>
</feature>
<name>A0A7V2T0M8_LEUMU</name>
<feature type="binding site" evidence="9">
    <location>
        <position position="132"/>
    </location>
    <ligand>
        <name>S-adenosyl-L-methionine</name>
        <dbReference type="ChEBI" id="CHEBI:59789"/>
    </ligand>
</feature>
<protein>
    <recommendedName>
        <fullName evidence="9">tRNA (guanine-N(7)-)-methyltransferase</fullName>
        <ecNumber evidence="9">2.1.1.33</ecNumber>
    </recommendedName>
    <alternativeName>
        <fullName evidence="9">tRNA (guanine(46)-N(7))-methyltransferase</fullName>
    </alternativeName>
    <alternativeName>
        <fullName evidence="9">tRNA(m7G46)-methyltransferase</fullName>
    </alternativeName>
</protein>
<evidence type="ECO:0000256" key="4">
    <source>
        <dbReference type="ARBA" id="ARBA00022679"/>
    </source>
</evidence>
<dbReference type="UniPathway" id="UPA00989"/>
<evidence type="ECO:0000256" key="6">
    <source>
        <dbReference type="ARBA" id="ARBA00022694"/>
    </source>
</evidence>
<keyword evidence="3 9" id="KW-0489">Methyltransferase</keyword>
<evidence type="ECO:0000313" key="10">
    <source>
        <dbReference type="EMBL" id="HFC92967.1"/>
    </source>
</evidence>
<dbReference type="PANTHER" id="PTHR23417">
    <property type="entry name" value="3-DEOXY-D-MANNO-OCTULOSONIC-ACID TRANSFERASE/TRNA GUANINE-N 7 - -METHYLTRANSFERASE"/>
    <property type="match status" value="1"/>
</dbReference>
<evidence type="ECO:0000256" key="7">
    <source>
        <dbReference type="ARBA" id="ARBA00060552"/>
    </source>
</evidence>
<dbReference type="CDD" id="cd02440">
    <property type="entry name" value="AdoMet_MTases"/>
    <property type="match status" value="1"/>
</dbReference>
<comment type="caution">
    <text evidence="10">The sequence shown here is derived from an EMBL/GenBank/DDBJ whole genome shotgun (WGS) entry which is preliminary data.</text>
</comment>
<evidence type="ECO:0000256" key="2">
    <source>
        <dbReference type="ARBA" id="ARBA00003015"/>
    </source>
</evidence>
<dbReference type="SUPFAM" id="SSF53335">
    <property type="entry name" value="S-adenosyl-L-methionine-dependent methyltransferases"/>
    <property type="match status" value="1"/>
</dbReference>
<organism evidence="10">
    <name type="scientific">Leucothrix mucor</name>
    <dbReference type="NCBI Taxonomy" id="45248"/>
    <lineage>
        <taxon>Bacteria</taxon>
        <taxon>Pseudomonadati</taxon>
        <taxon>Pseudomonadota</taxon>
        <taxon>Gammaproteobacteria</taxon>
        <taxon>Thiotrichales</taxon>
        <taxon>Thiotrichaceae</taxon>
        <taxon>Leucothrix</taxon>
    </lineage>
</organism>
<proteinExistence type="inferred from homology"/>
<dbReference type="AlphaFoldDB" id="A0A7V2T0M8"/>